<accession>A0A9P0EEG3</accession>
<name>A0A9P0EEG3_NEZVI</name>
<organism evidence="2 3">
    <name type="scientific">Nezara viridula</name>
    <name type="common">Southern green stink bug</name>
    <name type="synonym">Cimex viridulus</name>
    <dbReference type="NCBI Taxonomy" id="85310"/>
    <lineage>
        <taxon>Eukaryota</taxon>
        <taxon>Metazoa</taxon>
        <taxon>Ecdysozoa</taxon>
        <taxon>Arthropoda</taxon>
        <taxon>Hexapoda</taxon>
        <taxon>Insecta</taxon>
        <taxon>Pterygota</taxon>
        <taxon>Neoptera</taxon>
        <taxon>Paraneoptera</taxon>
        <taxon>Hemiptera</taxon>
        <taxon>Heteroptera</taxon>
        <taxon>Panheteroptera</taxon>
        <taxon>Pentatomomorpha</taxon>
        <taxon>Pentatomoidea</taxon>
        <taxon>Pentatomidae</taxon>
        <taxon>Pentatominae</taxon>
        <taxon>Nezara</taxon>
    </lineage>
</organism>
<gene>
    <name evidence="2" type="ORF">NEZAVI_LOCUS4252</name>
</gene>
<dbReference type="OrthoDB" id="6626587at2759"/>
<feature type="compositionally biased region" description="Polar residues" evidence="1">
    <location>
        <begin position="323"/>
        <end position="333"/>
    </location>
</feature>
<reference evidence="2" key="1">
    <citation type="submission" date="2022-01" db="EMBL/GenBank/DDBJ databases">
        <authorList>
            <person name="King R."/>
        </authorList>
    </citation>
    <scope>NUCLEOTIDE SEQUENCE</scope>
</reference>
<dbReference type="EMBL" id="OV725078">
    <property type="protein sequence ID" value="CAH1393612.1"/>
    <property type="molecule type" value="Genomic_DNA"/>
</dbReference>
<proteinExistence type="predicted"/>
<feature type="compositionally biased region" description="Basic and acidic residues" evidence="1">
    <location>
        <begin position="302"/>
        <end position="321"/>
    </location>
</feature>
<protein>
    <submittedName>
        <fullName evidence="2">Uncharacterized protein</fullName>
    </submittedName>
</protein>
<evidence type="ECO:0000256" key="1">
    <source>
        <dbReference type="SAM" id="MobiDB-lite"/>
    </source>
</evidence>
<dbReference type="Proteomes" id="UP001152798">
    <property type="component" value="Chromosome 2"/>
</dbReference>
<sequence length="413" mass="47787">MSTYFRYKEIEPILMGILSEEIPSYEALILEEDLPPLNLRSIIDSVSSVPLYDRLDINKGTLCENERKLMELQAAKYYNKISHLIIDKKIKTHKDEFCEFESEYSQSEECSDLFLKNFYNCSDNDELLMRIKGNLTFDEAIQESTDEVKLFTEVELQTPSKEFLQFFLHARDGKYDNLIVNESLASHDLSSDLSSDEKDEIVEDKIKELSYKLKFSDSSNSKFLEPIFNASKHSAFEIISESSSNIRTLRKEEIFLSDSESENDLKKKHLVFEVDKTNNGRLPYQTKKDIKVLKKNRRKYDTRKDKINSESKCGEKKDVKNIQRPSSHSSIPTMDQEPKINLNNVTTSDATSTNVLVSPKQLTNINENIKKISNKKKVNNETSSSDDEDWEDLAKKNLFLRSKTLGQKVTTKR</sequence>
<evidence type="ECO:0000313" key="2">
    <source>
        <dbReference type="EMBL" id="CAH1393612.1"/>
    </source>
</evidence>
<feature type="region of interest" description="Disordered" evidence="1">
    <location>
        <begin position="300"/>
        <end position="336"/>
    </location>
</feature>
<keyword evidence="3" id="KW-1185">Reference proteome</keyword>
<dbReference type="AlphaFoldDB" id="A0A9P0EEG3"/>
<evidence type="ECO:0000313" key="3">
    <source>
        <dbReference type="Proteomes" id="UP001152798"/>
    </source>
</evidence>